<reference evidence="2" key="1">
    <citation type="journal article" date="2022" name="Mol. Ecol. Resour.">
        <title>The genomes of chicory, endive, great burdock and yacon provide insights into Asteraceae palaeo-polyploidization history and plant inulin production.</title>
        <authorList>
            <person name="Fan W."/>
            <person name="Wang S."/>
            <person name="Wang H."/>
            <person name="Wang A."/>
            <person name="Jiang F."/>
            <person name="Liu H."/>
            <person name="Zhao H."/>
            <person name="Xu D."/>
            <person name="Zhang Y."/>
        </authorList>
    </citation>
    <scope>NUCLEOTIDE SEQUENCE [LARGE SCALE GENOMIC DNA]</scope>
    <source>
        <strain evidence="2">cv. Yunnan</strain>
    </source>
</reference>
<reference evidence="1 2" key="2">
    <citation type="journal article" date="2022" name="Mol. Ecol. Resour.">
        <title>The genomes of chicory, endive, great burdock and yacon provide insights into Asteraceae paleo-polyploidization history and plant inulin production.</title>
        <authorList>
            <person name="Fan W."/>
            <person name="Wang S."/>
            <person name="Wang H."/>
            <person name="Wang A."/>
            <person name="Jiang F."/>
            <person name="Liu H."/>
            <person name="Zhao H."/>
            <person name="Xu D."/>
            <person name="Zhang Y."/>
        </authorList>
    </citation>
    <scope>NUCLEOTIDE SEQUENCE [LARGE SCALE GENOMIC DNA]</scope>
    <source>
        <strain evidence="2">cv. Yunnan</strain>
        <tissue evidence="1">Leaves</tissue>
    </source>
</reference>
<accession>A0ACB9J1Q4</accession>
<organism evidence="1 2">
    <name type="scientific">Smallanthus sonchifolius</name>
    <dbReference type="NCBI Taxonomy" id="185202"/>
    <lineage>
        <taxon>Eukaryota</taxon>
        <taxon>Viridiplantae</taxon>
        <taxon>Streptophyta</taxon>
        <taxon>Embryophyta</taxon>
        <taxon>Tracheophyta</taxon>
        <taxon>Spermatophyta</taxon>
        <taxon>Magnoliopsida</taxon>
        <taxon>eudicotyledons</taxon>
        <taxon>Gunneridae</taxon>
        <taxon>Pentapetalae</taxon>
        <taxon>asterids</taxon>
        <taxon>campanulids</taxon>
        <taxon>Asterales</taxon>
        <taxon>Asteraceae</taxon>
        <taxon>Asteroideae</taxon>
        <taxon>Heliantheae alliance</taxon>
        <taxon>Millerieae</taxon>
        <taxon>Smallanthus</taxon>
    </lineage>
</organism>
<protein>
    <submittedName>
        <fullName evidence="1">Uncharacterized protein</fullName>
    </submittedName>
</protein>
<gene>
    <name evidence="1" type="ORF">L1987_18783</name>
</gene>
<comment type="caution">
    <text evidence="1">The sequence shown here is derived from an EMBL/GenBank/DDBJ whole genome shotgun (WGS) entry which is preliminary data.</text>
</comment>
<evidence type="ECO:0000313" key="1">
    <source>
        <dbReference type="EMBL" id="KAI3814041.1"/>
    </source>
</evidence>
<keyword evidence="2" id="KW-1185">Reference proteome</keyword>
<dbReference type="Proteomes" id="UP001056120">
    <property type="component" value="Linkage Group LG06"/>
</dbReference>
<dbReference type="EMBL" id="CM042023">
    <property type="protein sequence ID" value="KAI3814041.1"/>
    <property type="molecule type" value="Genomic_DNA"/>
</dbReference>
<evidence type="ECO:0000313" key="2">
    <source>
        <dbReference type="Proteomes" id="UP001056120"/>
    </source>
</evidence>
<sequence>MLLAHLELFLLWVSFPSPINRISQAMNKKCLGGKSAGFDKSKLRCYNCKQLRHFKRKCPHPIIDTLPFPTIVAITDGQEQTEKAMEPANALVVNDFDWSNEIKEAQVEVCKGFMANTPSTKFMVHGMEASLVERERNDCPISHFKQTHYSCDDFISMNDVCFNDSVDTVSRNLFERFMTEEVPVFTSASTSQGDSQSESSYLSTRDSEESAYDPDRSVETSAESYNAPGGEANQMTNADKESDEESSTTLVEQKKEKFIKGKSKRQIKVPVQLQSSSASYQPPHKRKSFKHGFPMRTIDNAWHVDSGCSRRMTGLKDLLTDFGIIDGGYVAFSGDEKGGKPQKKELYATELLPWRKSILFQNSAII</sequence>
<name>A0ACB9J1Q4_9ASTR</name>
<proteinExistence type="predicted"/>